<comment type="caution">
    <text evidence="1">The sequence shown here is derived from an EMBL/GenBank/DDBJ whole genome shotgun (WGS) entry which is preliminary data.</text>
</comment>
<evidence type="ECO:0000313" key="1">
    <source>
        <dbReference type="EMBL" id="OBU02607.1"/>
    </source>
</evidence>
<evidence type="ECO:0000313" key="2">
    <source>
        <dbReference type="Proteomes" id="UP000092377"/>
    </source>
</evidence>
<gene>
    <name evidence="1" type="ORF">AYY18_11355</name>
</gene>
<dbReference type="SUPFAM" id="SSF52540">
    <property type="entry name" value="P-loop containing nucleoside triphosphate hydrolases"/>
    <property type="match status" value="1"/>
</dbReference>
<dbReference type="EMBL" id="LZEY01000060">
    <property type="protein sequence ID" value="OBU02607.1"/>
    <property type="molecule type" value="Genomic_DNA"/>
</dbReference>
<dbReference type="Pfam" id="PF13671">
    <property type="entry name" value="AAA_33"/>
    <property type="match status" value="1"/>
</dbReference>
<organism evidence="1 2">
    <name type="scientific">Morganella psychrotolerans</name>
    <dbReference type="NCBI Taxonomy" id="368603"/>
    <lineage>
        <taxon>Bacteria</taxon>
        <taxon>Pseudomonadati</taxon>
        <taxon>Pseudomonadota</taxon>
        <taxon>Gammaproteobacteria</taxon>
        <taxon>Enterobacterales</taxon>
        <taxon>Morganellaceae</taxon>
        <taxon>Morganella</taxon>
    </lineage>
</organism>
<dbReference type="GO" id="GO:0051301">
    <property type="term" value="P:cell division"/>
    <property type="evidence" value="ECO:0007669"/>
    <property type="project" value="UniProtKB-KW"/>
</dbReference>
<keyword evidence="1" id="KW-0132">Cell division</keyword>
<protein>
    <submittedName>
        <fullName evidence="1">Cell division protein ZipA</fullName>
    </submittedName>
</protein>
<dbReference type="RefSeq" id="WP_067406097.1">
    <property type="nucleotide sequence ID" value="NZ_LZEY01000060.1"/>
</dbReference>
<dbReference type="Gene3D" id="3.40.50.300">
    <property type="entry name" value="P-loop containing nucleotide triphosphate hydrolases"/>
    <property type="match status" value="1"/>
</dbReference>
<dbReference type="OrthoDB" id="531205at2"/>
<keyword evidence="2" id="KW-1185">Reference proteome</keyword>
<accession>A0A1B8H0I7</accession>
<reference evidence="2" key="1">
    <citation type="submission" date="2016-06" db="EMBL/GenBank/DDBJ databases">
        <authorList>
            <person name="Butler K."/>
        </authorList>
    </citation>
    <scope>NUCLEOTIDE SEQUENCE [LARGE SCALE GENOMIC DNA]</scope>
    <source>
        <strain evidence="2">GCSL-Mp20</strain>
    </source>
</reference>
<dbReference type="AlphaFoldDB" id="A0A1B8H0I7"/>
<dbReference type="Proteomes" id="UP000092377">
    <property type="component" value="Unassembled WGS sequence"/>
</dbReference>
<sequence>MSDTQSPGWLHFFCGKIASGKSTLANQLVREENGVLVTEDSWLAALYPGEITGLAGYIEKSGLLKSVLAPHLADLLRAGNILVLDFPANTPLQRRWLKGLAEQAGCQYCCHVLSADDDECKRRLALRNQTGENPFTTSAEQFDLITAHFSYPAEEEGLVVSYR</sequence>
<proteinExistence type="predicted"/>
<keyword evidence="1" id="KW-0131">Cell cycle</keyword>
<name>A0A1B8H0I7_9GAMM</name>
<dbReference type="InterPro" id="IPR027417">
    <property type="entry name" value="P-loop_NTPase"/>
</dbReference>